<sequence>MLRVTVLLAFLWCCSMPARAQYFDLEGGRKRVTVPFRLIRDLVVIRLNINDKGPFNFILDTGVGLMLITDPKLVDSINLVNKRTIHIEGLGEGDDLEAYITAALNVQIPGLKSYDVGAAILKTDHFGLSNYAGIPIHGLLGYEFFNNLAVKINFADSTLTISKPKDMRLFNKGNKIPLKVENRKPYLQAKVTFTNGTKSIDKLIFDLGAGHPLSLENIIEKHGLPDKFIAANLGVGLTGPINGFVSRVKEVDIGKYKIKNVITSFPVSNAGEKSVEQRDGNLGMGILKRFTLIVDYPDSVLYLKPGPNMDEPYEHDMSGLEYYSTGKDLNHVVVSRVEPGSPGDEVGLEPGDEIMAINFKSVTKMTLEEIDGIFKSRPDRALLLEVYHDKKFDNVIITLKRRI</sequence>
<proteinExistence type="predicted"/>
<dbReference type="Gene3D" id="2.30.42.10">
    <property type="match status" value="1"/>
</dbReference>
<dbReference type="SMART" id="SM00228">
    <property type="entry name" value="PDZ"/>
    <property type="match status" value="1"/>
</dbReference>
<organism evidence="1 2">
    <name type="scientific">Mucilaginibacter gotjawali</name>
    <dbReference type="NCBI Taxonomy" id="1550579"/>
    <lineage>
        <taxon>Bacteria</taxon>
        <taxon>Pseudomonadati</taxon>
        <taxon>Bacteroidota</taxon>
        <taxon>Sphingobacteriia</taxon>
        <taxon>Sphingobacteriales</taxon>
        <taxon>Sphingobacteriaceae</taxon>
        <taxon>Mucilaginibacter</taxon>
    </lineage>
</organism>
<evidence type="ECO:0000313" key="1">
    <source>
        <dbReference type="EMBL" id="BAU52525.1"/>
    </source>
</evidence>
<dbReference type="Gene3D" id="2.40.70.10">
    <property type="entry name" value="Acid Proteases"/>
    <property type="match status" value="2"/>
</dbReference>
<dbReference type="OrthoDB" id="3521766at2"/>
<dbReference type="Pfam" id="PF13650">
    <property type="entry name" value="Asp_protease_2"/>
    <property type="match status" value="1"/>
</dbReference>
<protein>
    <submittedName>
        <fullName evidence="1">PDZ domain protein</fullName>
    </submittedName>
</protein>
<dbReference type="SUPFAM" id="SSF50156">
    <property type="entry name" value="PDZ domain-like"/>
    <property type="match status" value="1"/>
</dbReference>
<keyword evidence="2" id="KW-1185">Reference proteome</keyword>
<evidence type="ECO:0000313" key="2">
    <source>
        <dbReference type="Proteomes" id="UP000218263"/>
    </source>
</evidence>
<dbReference type="InterPro" id="IPR036034">
    <property type="entry name" value="PDZ_sf"/>
</dbReference>
<name>A0A110B0R0_9SPHI</name>
<dbReference type="InterPro" id="IPR001478">
    <property type="entry name" value="PDZ"/>
</dbReference>
<dbReference type="InterPro" id="IPR041489">
    <property type="entry name" value="PDZ_6"/>
</dbReference>
<accession>A0A110B0R0</accession>
<dbReference type="RefSeq" id="WP_096349843.1">
    <property type="nucleotide sequence ID" value="NZ_AP017313.1"/>
</dbReference>
<dbReference type="InterPro" id="IPR021109">
    <property type="entry name" value="Peptidase_aspartic_dom_sf"/>
</dbReference>
<dbReference type="Pfam" id="PF17820">
    <property type="entry name" value="PDZ_6"/>
    <property type="match status" value="1"/>
</dbReference>
<dbReference type="EMBL" id="AP017313">
    <property type="protein sequence ID" value="BAU52525.1"/>
    <property type="molecule type" value="Genomic_DNA"/>
</dbReference>
<dbReference type="Proteomes" id="UP000218263">
    <property type="component" value="Chromosome"/>
</dbReference>
<gene>
    <name evidence="1" type="ORF">MgSA37_00686</name>
</gene>
<dbReference type="PROSITE" id="PS50106">
    <property type="entry name" value="PDZ"/>
    <property type="match status" value="1"/>
</dbReference>
<reference evidence="1 2" key="1">
    <citation type="submission" date="2015-12" db="EMBL/GenBank/DDBJ databases">
        <title>Genome sequence of Mucilaginibacter gotjawali.</title>
        <authorList>
            <person name="Lee J.S."/>
            <person name="Lee K.C."/>
            <person name="Kim K.K."/>
            <person name="Lee B.W."/>
        </authorList>
    </citation>
    <scope>NUCLEOTIDE SEQUENCE [LARGE SCALE GENOMIC DNA]</scope>
    <source>
        <strain evidence="1 2">SA3-7</strain>
    </source>
</reference>
<dbReference type="AlphaFoldDB" id="A0A110B0R0"/>
<dbReference type="KEGG" id="mgot:MgSA37_00686"/>